<reference evidence="1" key="1">
    <citation type="submission" date="2016-12" db="EMBL/GenBank/DDBJ databases">
        <title>The genomes of Aspergillus section Nigri reveals drivers in fungal speciation.</title>
        <authorList>
            <consortium name="DOE Joint Genome Institute"/>
            <person name="Vesth T.C."/>
            <person name="Nybo J."/>
            <person name="Theobald S."/>
            <person name="Brandl J."/>
            <person name="Frisvad J.C."/>
            <person name="Nielsen K.F."/>
            <person name="Lyhne E.K."/>
            <person name="Kogle M.E."/>
            <person name="Kuo A."/>
            <person name="Riley R."/>
            <person name="Clum A."/>
            <person name="Nolan M."/>
            <person name="Lipzen A."/>
            <person name="Salamov A."/>
            <person name="Henrissat B."/>
            <person name="Wiebenga A."/>
            <person name="De Vries R.P."/>
            <person name="Grigoriev I.V."/>
            <person name="Mortensen U.H."/>
            <person name="Andersen M.R."/>
            <person name="Baker S.E."/>
        </authorList>
    </citation>
    <scope>NUCLEOTIDE SEQUENCE [LARGE SCALE GENOMIC DNA]</scope>
    <source>
        <strain evidence="1">CBS 113365</strain>
    </source>
</reference>
<gene>
    <name evidence="1" type="ORF">BO88DRAFT_476761</name>
</gene>
<evidence type="ECO:0000313" key="2">
    <source>
        <dbReference type="Proteomes" id="UP000248405"/>
    </source>
</evidence>
<dbReference type="Proteomes" id="UP000248405">
    <property type="component" value="Unassembled WGS sequence"/>
</dbReference>
<organism evidence="1 2">
    <name type="scientific">Aspergillus vadensis (strain CBS 113365 / IMI 142717 / IBT 24658)</name>
    <dbReference type="NCBI Taxonomy" id="1448311"/>
    <lineage>
        <taxon>Eukaryota</taxon>
        <taxon>Fungi</taxon>
        <taxon>Dikarya</taxon>
        <taxon>Ascomycota</taxon>
        <taxon>Pezizomycotina</taxon>
        <taxon>Eurotiomycetes</taxon>
        <taxon>Eurotiomycetidae</taxon>
        <taxon>Eurotiales</taxon>
        <taxon>Aspergillaceae</taxon>
        <taxon>Aspergillus</taxon>
        <taxon>Aspergillus subgen. Circumdati</taxon>
    </lineage>
</organism>
<dbReference type="AlphaFoldDB" id="A0A319CA21"/>
<dbReference type="GeneID" id="37216542"/>
<name>A0A319CA21_ASPVC</name>
<dbReference type="EMBL" id="KZ821617">
    <property type="protein sequence ID" value="PYH72218.1"/>
    <property type="molecule type" value="Genomic_DNA"/>
</dbReference>
<proteinExistence type="predicted"/>
<keyword evidence="2" id="KW-1185">Reference proteome</keyword>
<dbReference type="RefSeq" id="XP_025566012.1">
    <property type="nucleotide sequence ID" value="XM_025711950.1"/>
</dbReference>
<sequence length="223" mass="24642">MVMDIRCTGLRHSSLRGRKGPFLLKGSKLYADAESPTALGRSDGSKYTNDSGSRLSNYCKPLSNWRLLQPANLEYLQYTKGIRFLMQINGGTCYNPEALWDLHALLESSARYEAVDTNGMPILLRPWPRLSPDLKGAYGPCLSVDVGLAETTNKNRPKLRGISRRKGKLVLRFSVPQLYGHSLRHAVLDVGANALTFWLRNAGPCNLDTCVPPASGFAEMSLT</sequence>
<evidence type="ECO:0000313" key="1">
    <source>
        <dbReference type="EMBL" id="PYH72218.1"/>
    </source>
</evidence>
<protein>
    <submittedName>
        <fullName evidence="1">Uncharacterized protein</fullName>
    </submittedName>
</protein>
<accession>A0A319CA21</accession>